<name>A0AA41W022_PAPNU</name>
<evidence type="ECO:0000256" key="4">
    <source>
        <dbReference type="PROSITE-ProRule" id="PRU00175"/>
    </source>
</evidence>
<sequence length="221" mass="25069">MIVGYPADSNTRCSINLNVEEVCTLVIGGDIESPPFSKFDSAKLELSYDSTAEEIKYKIQNKLHEFQVSDSDYVEGISERFVGTISSLTKPIVSVQSYLHATQLRETATPSVPVEIIDFVRISYREKFSDFEEDFDTEDEAYNGITRNPVSQSWIDRLERMRYRQGEDEACCCVCIEGVSAVDEVIKIPCSHILHSDCLVRWLQIDNSCPLCRCLVVKTEN</sequence>
<evidence type="ECO:0000256" key="3">
    <source>
        <dbReference type="ARBA" id="ARBA00022833"/>
    </source>
</evidence>
<dbReference type="PANTHER" id="PTHR45931">
    <property type="entry name" value="SI:CH211-59O9.10"/>
    <property type="match status" value="1"/>
</dbReference>
<dbReference type="InterPro" id="IPR013083">
    <property type="entry name" value="Znf_RING/FYVE/PHD"/>
</dbReference>
<evidence type="ECO:0000313" key="6">
    <source>
        <dbReference type="EMBL" id="MCL7050662.1"/>
    </source>
</evidence>
<dbReference type="SUPFAM" id="SSF57850">
    <property type="entry name" value="RING/U-box"/>
    <property type="match status" value="1"/>
</dbReference>
<dbReference type="PANTHER" id="PTHR45931:SF16">
    <property type="entry name" value="RING_U-BOX SUPERFAMILY PROTEIN"/>
    <property type="match status" value="1"/>
</dbReference>
<dbReference type="GO" id="GO:0061630">
    <property type="term" value="F:ubiquitin protein ligase activity"/>
    <property type="evidence" value="ECO:0007669"/>
    <property type="project" value="TreeGrafter"/>
</dbReference>
<keyword evidence="2 4" id="KW-0863">Zinc-finger</keyword>
<gene>
    <name evidence="6" type="ORF">MKW94_024895</name>
</gene>
<dbReference type="SMART" id="SM00184">
    <property type="entry name" value="RING"/>
    <property type="match status" value="1"/>
</dbReference>
<dbReference type="InterPro" id="IPR001841">
    <property type="entry name" value="Znf_RING"/>
</dbReference>
<evidence type="ECO:0000313" key="7">
    <source>
        <dbReference type="Proteomes" id="UP001177140"/>
    </source>
</evidence>
<keyword evidence="3" id="KW-0862">Zinc</keyword>
<dbReference type="Pfam" id="PF13639">
    <property type="entry name" value="zf-RING_2"/>
    <property type="match status" value="1"/>
</dbReference>
<organism evidence="6 7">
    <name type="scientific">Papaver nudicaule</name>
    <name type="common">Iceland poppy</name>
    <dbReference type="NCBI Taxonomy" id="74823"/>
    <lineage>
        <taxon>Eukaryota</taxon>
        <taxon>Viridiplantae</taxon>
        <taxon>Streptophyta</taxon>
        <taxon>Embryophyta</taxon>
        <taxon>Tracheophyta</taxon>
        <taxon>Spermatophyta</taxon>
        <taxon>Magnoliopsida</taxon>
        <taxon>Ranunculales</taxon>
        <taxon>Papaveraceae</taxon>
        <taxon>Papaveroideae</taxon>
        <taxon>Papaver</taxon>
    </lineage>
</organism>
<dbReference type="PROSITE" id="PS50089">
    <property type="entry name" value="ZF_RING_2"/>
    <property type="match status" value="1"/>
</dbReference>
<feature type="domain" description="RING-type" evidence="5">
    <location>
        <begin position="172"/>
        <end position="213"/>
    </location>
</feature>
<accession>A0AA41W022</accession>
<evidence type="ECO:0000256" key="2">
    <source>
        <dbReference type="ARBA" id="ARBA00022771"/>
    </source>
</evidence>
<evidence type="ECO:0000259" key="5">
    <source>
        <dbReference type="PROSITE" id="PS50089"/>
    </source>
</evidence>
<dbReference type="InterPro" id="IPR051834">
    <property type="entry name" value="RING_finger_E3_ligase"/>
</dbReference>
<reference evidence="6" key="1">
    <citation type="submission" date="2022-03" db="EMBL/GenBank/DDBJ databases">
        <title>A functionally conserved STORR gene fusion in Papaver species that diverged 16.8 million years ago.</title>
        <authorList>
            <person name="Catania T."/>
        </authorList>
    </citation>
    <scope>NUCLEOTIDE SEQUENCE</scope>
    <source>
        <strain evidence="6">S-191538</strain>
    </source>
</reference>
<dbReference type="GO" id="GO:0008270">
    <property type="term" value="F:zinc ion binding"/>
    <property type="evidence" value="ECO:0007669"/>
    <property type="project" value="UniProtKB-KW"/>
</dbReference>
<dbReference type="Proteomes" id="UP001177140">
    <property type="component" value="Unassembled WGS sequence"/>
</dbReference>
<dbReference type="AlphaFoldDB" id="A0AA41W022"/>
<comment type="caution">
    <text evidence="6">The sequence shown here is derived from an EMBL/GenBank/DDBJ whole genome shotgun (WGS) entry which is preliminary data.</text>
</comment>
<keyword evidence="7" id="KW-1185">Reference proteome</keyword>
<protein>
    <recommendedName>
        <fullName evidence="5">RING-type domain-containing protein</fullName>
    </recommendedName>
</protein>
<dbReference type="Gene3D" id="3.30.40.10">
    <property type="entry name" value="Zinc/RING finger domain, C3HC4 (zinc finger)"/>
    <property type="match status" value="1"/>
</dbReference>
<dbReference type="GO" id="GO:0005634">
    <property type="term" value="C:nucleus"/>
    <property type="evidence" value="ECO:0007669"/>
    <property type="project" value="TreeGrafter"/>
</dbReference>
<keyword evidence="1" id="KW-0479">Metal-binding</keyword>
<evidence type="ECO:0000256" key="1">
    <source>
        <dbReference type="ARBA" id="ARBA00022723"/>
    </source>
</evidence>
<dbReference type="EMBL" id="JAJJMA010330317">
    <property type="protein sequence ID" value="MCL7050662.1"/>
    <property type="molecule type" value="Genomic_DNA"/>
</dbReference>
<dbReference type="GO" id="GO:0006511">
    <property type="term" value="P:ubiquitin-dependent protein catabolic process"/>
    <property type="evidence" value="ECO:0007669"/>
    <property type="project" value="TreeGrafter"/>
</dbReference>
<proteinExistence type="predicted"/>